<comment type="function">
    <text evidence="5">Nuclease required for the repair of DNA interstrand cross-links (ICL). Acts as a 5'-3' exonuclease that anchors at a cut end of DNA and cleaves DNA successively at every third nucleotide, allowing to excise an ICL from one strand through flanking incisions.</text>
</comment>
<keyword evidence="2 5" id="KW-0479">Metal-binding</keyword>
<gene>
    <name evidence="8" type="ORF">IWX46DRAFT_601140</name>
</gene>
<dbReference type="PANTHER" id="PTHR15749:SF4">
    <property type="entry name" value="FANCONI-ASSOCIATED NUCLEASE 1"/>
    <property type="match status" value="1"/>
</dbReference>
<dbReference type="SMART" id="SM00990">
    <property type="entry name" value="VRR_NUC"/>
    <property type="match status" value="1"/>
</dbReference>
<evidence type="ECO:0000259" key="7">
    <source>
        <dbReference type="SMART" id="SM00990"/>
    </source>
</evidence>
<feature type="region of interest" description="Disordered" evidence="6">
    <location>
        <begin position="238"/>
        <end position="262"/>
    </location>
</feature>
<feature type="region of interest" description="Disordered" evidence="6">
    <location>
        <begin position="334"/>
        <end position="355"/>
    </location>
</feature>
<feature type="compositionally biased region" description="Acidic residues" evidence="6">
    <location>
        <begin position="93"/>
        <end position="106"/>
    </location>
</feature>
<feature type="region of interest" description="Disordered" evidence="6">
    <location>
        <begin position="850"/>
        <end position="928"/>
    </location>
</feature>
<reference evidence="8 9" key="1">
    <citation type="submission" date="2024-04" db="EMBL/GenBank/DDBJ databases">
        <title>Phyllosticta paracitricarpa is synonymous to the EU quarantine fungus P. citricarpa based on phylogenomic analyses.</title>
        <authorList>
            <consortium name="Lawrence Berkeley National Laboratory"/>
            <person name="Van Ingen-Buijs V.A."/>
            <person name="Van Westerhoven A.C."/>
            <person name="Haridas S."/>
            <person name="Skiadas P."/>
            <person name="Martin F."/>
            <person name="Groenewald J.Z."/>
            <person name="Crous P.W."/>
            <person name="Seidl M.F."/>
        </authorList>
    </citation>
    <scope>NUCLEOTIDE SEQUENCE [LARGE SCALE GENOMIC DNA]</scope>
    <source>
        <strain evidence="8 9">CBS 122670</strain>
    </source>
</reference>
<dbReference type="EMBL" id="JBBPDW010000017">
    <property type="protein sequence ID" value="KAK7545541.1"/>
    <property type="molecule type" value="Genomic_DNA"/>
</dbReference>
<sequence>MVLRPQNPSKHNAMPKQAPKETQTKLTGLLVRQRPKNSSDDGERRPVKRVKVSDEKSDDSPTRSPVSAPDPVNPEPHPQLPAQRPPSARVIPDSDDEPDSDAFEEDTPPRQTDLETALSGITTDEEAIAEYERAKHAEAAAAGEEELRLSQEGRGQYTRSSIYVDAFDLALDTVLEEESHLFDDKENEVFRVWRGLEYESKYLYVRLFLRKTSAWFRINKLGYQRDISDMESAIKTLQQERPLPTTATAETSHPGELEPPEGTTLGNAFTFADRSEEHITTLEEASSLLKLDELKALAKDAKVQGKNKTELLKSFRRTSGKQTGIAWGRMKRTETEASEVDGETTTRESTPLDENSNRDAHWLKKIMDETGPCVRLSLPALKLFERVHLVFYRSTEWTEKSLKTIILARIARRNFPQYIVSRSSNIFPSRAMLLEFEAALRTQFRIDNILEFNGTPKRKDLEVVLEVFEEVYPRWLALLNDEQRKEDSIYLSGEGAYLRRLSPAWVYTRIVHKAAAVFGRFKNHKREHELLSELLAQRLFHVARRGPWYQRKALLEEHYMAALTPTQGRSPKAQKQHWREVALATCEEGLQDHLTHLVYHYDLQKRVMKLEKRLKVAKRLQHSFTHVRLAAPVEVSIEGTRIERPADPFAASSGTTTATAATTTPRIASSIGSKTIWLDTTTAPSPSNPLPTCSVEQMCLAHYQRQGWRGAHTEGSILTTLFALLFHDVLFAYVPHVFQTPYQSAPLDLSSDAFFAARSSLVRHRLAEIENGGAEDIARGVWDSESERRTAVVGLDWARWTWGDVREVLRAFGGEGLSAVCRVLCQEYGARRAGVPDLFLWRVDDDAAPPSAIGDKADADADAEPDVKQSGEQTDGQQQNEPKRSTAAAECAAGTNSTNNNNNTNSNNSNNKNKNNTGNGSVTNNGSSSGSVLFVEVKSANDRLSDAQRLWIHVLTGAGVRVELANAVAGEVRVVPAA</sequence>
<evidence type="ECO:0000256" key="3">
    <source>
        <dbReference type="ARBA" id="ARBA00022801"/>
    </source>
</evidence>
<feature type="compositionally biased region" description="Polar residues" evidence="6">
    <location>
        <begin position="238"/>
        <end position="251"/>
    </location>
</feature>
<feature type="compositionally biased region" description="Polar residues" evidence="6">
    <location>
        <begin position="1"/>
        <end position="10"/>
    </location>
</feature>
<name>A0ABR1MBY2_9PEZI</name>
<dbReference type="Pfam" id="PF08774">
    <property type="entry name" value="VRR_NUC"/>
    <property type="match status" value="2"/>
</dbReference>
<evidence type="ECO:0000256" key="6">
    <source>
        <dbReference type="SAM" id="MobiDB-lite"/>
    </source>
</evidence>
<feature type="compositionally biased region" description="Polar residues" evidence="6">
    <location>
        <begin position="870"/>
        <end position="880"/>
    </location>
</feature>
<comment type="cofactor">
    <cofactor evidence="5">
        <name>Mg(2+)</name>
        <dbReference type="ChEBI" id="CHEBI:18420"/>
    </cofactor>
    <cofactor evidence="5">
        <name>Mn(2+)</name>
        <dbReference type="ChEBI" id="CHEBI:29035"/>
    </cofactor>
</comment>
<dbReference type="InterPro" id="IPR033315">
    <property type="entry name" value="Fan1-like"/>
</dbReference>
<feature type="region of interest" description="Disordered" evidence="6">
    <location>
        <begin position="1"/>
        <end position="113"/>
    </location>
</feature>
<keyword evidence="5" id="KW-0464">Manganese</keyword>
<evidence type="ECO:0000313" key="9">
    <source>
        <dbReference type="Proteomes" id="UP001365128"/>
    </source>
</evidence>
<comment type="catalytic activity">
    <reaction evidence="5">
        <text>Hydrolytically removes 5'-nucleotides successively from the 3'-hydroxy termini of 3'-hydroxy-terminated oligonucleotides.</text>
        <dbReference type="EC" id="3.1.4.1"/>
    </reaction>
</comment>
<keyword evidence="5" id="KW-0539">Nucleus</keyword>
<comment type="subcellular location">
    <subcellularLocation>
        <location evidence="5">Nucleus</location>
    </subcellularLocation>
</comment>
<feature type="compositionally biased region" description="Basic and acidic residues" evidence="6">
    <location>
        <begin position="37"/>
        <end position="61"/>
    </location>
</feature>
<feature type="domain" description="VRR-NUC" evidence="7">
    <location>
        <begin position="769"/>
        <end position="969"/>
    </location>
</feature>
<evidence type="ECO:0000313" key="8">
    <source>
        <dbReference type="EMBL" id="KAK7545541.1"/>
    </source>
</evidence>
<dbReference type="InterPro" id="IPR049125">
    <property type="entry name" value="FAN1-like_WH"/>
</dbReference>
<dbReference type="Proteomes" id="UP001365128">
    <property type="component" value="Unassembled WGS sequence"/>
</dbReference>
<keyword evidence="9" id="KW-1185">Reference proteome</keyword>
<dbReference type="Pfam" id="PF21315">
    <property type="entry name" value="FAN1_HTH"/>
    <property type="match status" value="1"/>
</dbReference>
<keyword evidence="1 5" id="KW-0540">Nuclease</keyword>
<dbReference type="InterPro" id="IPR049132">
    <property type="entry name" value="FAN1-like_euk"/>
</dbReference>
<comment type="similarity">
    <text evidence="5">Belongs to the FAN1 family.</text>
</comment>
<feature type="compositionally biased region" description="Low complexity" evidence="6">
    <location>
        <begin position="894"/>
        <end position="928"/>
    </location>
</feature>
<proteinExistence type="inferred from homology"/>
<dbReference type="CDD" id="cd22326">
    <property type="entry name" value="FAN1-like"/>
    <property type="match status" value="1"/>
</dbReference>
<evidence type="ECO:0000256" key="5">
    <source>
        <dbReference type="RuleBase" id="RU365033"/>
    </source>
</evidence>
<dbReference type="PANTHER" id="PTHR15749">
    <property type="entry name" value="FANCONI-ASSOCIATED NUCLEASE 1"/>
    <property type="match status" value="1"/>
</dbReference>
<dbReference type="InterPro" id="IPR049126">
    <property type="entry name" value="FAN1-like_TPR"/>
</dbReference>
<organism evidence="8 9">
    <name type="scientific">Phyllosticta citricarpa</name>
    <dbReference type="NCBI Taxonomy" id="55181"/>
    <lineage>
        <taxon>Eukaryota</taxon>
        <taxon>Fungi</taxon>
        <taxon>Dikarya</taxon>
        <taxon>Ascomycota</taxon>
        <taxon>Pezizomycotina</taxon>
        <taxon>Dothideomycetes</taxon>
        <taxon>Dothideomycetes incertae sedis</taxon>
        <taxon>Botryosphaeriales</taxon>
        <taxon>Phyllostictaceae</taxon>
        <taxon>Phyllosticta</taxon>
    </lineage>
</organism>
<comment type="caution">
    <text evidence="8">The sequence shown here is derived from an EMBL/GenBank/DDBJ whole genome shotgun (WGS) entry which is preliminary data.</text>
</comment>
<evidence type="ECO:0000256" key="4">
    <source>
        <dbReference type="ARBA" id="ARBA00022842"/>
    </source>
</evidence>
<keyword evidence="5" id="KW-0234">DNA repair</keyword>
<accession>A0ABR1MBY2</accession>
<feature type="compositionally biased region" description="Basic and acidic residues" evidence="6">
    <location>
        <begin position="855"/>
        <end position="869"/>
    </location>
</feature>
<keyword evidence="4 5" id="KW-0460">Magnesium</keyword>
<evidence type="ECO:0000256" key="2">
    <source>
        <dbReference type="ARBA" id="ARBA00022723"/>
    </source>
</evidence>
<dbReference type="InterPro" id="IPR014883">
    <property type="entry name" value="VRR_NUC"/>
</dbReference>
<keyword evidence="3 5" id="KW-0378">Hydrolase</keyword>
<protein>
    <recommendedName>
        <fullName evidence="5">Fanconi-associated nuclease</fullName>
        <ecNumber evidence="5">3.1.4.1</ecNumber>
    </recommendedName>
</protein>
<dbReference type="Pfam" id="PF21170">
    <property type="entry name" value="FAN1_TPR"/>
    <property type="match status" value="1"/>
</dbReference>
<keyword evidence="5" id="KW-0227">DNA damage</keyword>
<evidence type="ECO:0000256" key="1">
    <source>
        <dbReference type="ARBA" id="ARBA00022722"/>
    </source>
</evidence>
<dbReference type="EC" id="3.1.4.1" evidence="5"/>